<accession>A0ACC1N323</accession>
<proteinExistence type="predicted"/>
<comment type="caution">
    <text evidence="1">The sequence shown here is derived from an EMBL/GenBank/DDBJ whole genome shotgun (WGS) entry which is preliminary data.</text>
</comment>
<evidence type="ECO:0000313" key="2">
    <source>
        <dbReference type="Proteomes" id="UP001143910"/>
    </source>
</evidence>
<organism evidence="1 2">
    <name type="scientific">Zarea fungicola</name>
    <dbReference type="NCBI Taxonomy" id="93591"/>
    <lineage>
        <taxon>Eukaryota</taxon>
        <taxon>Fungi</taxon>
        <taxon>Dikarya</taxon>
        <taxon>Ascomycota</taxon>
        <taxon>Pezizomycotina</taxon>
        <taxon>Sordariomycetes</taxon>
        <taxon>Hypocreomycetidae</taxon>
        <taxon>Hypocreales</taxon>
        <taxon>Cordycipitaceae</taxon>
        <taxon>Zarea</taxon>
    </lineage>
</organism>
<reference evidence="1" key="1">
    <citation type="submission" date="2022-08" db="EMBL/GenBank/DDBJ databases">
        <title>Genome Sequence of Lecanicillium fungicola.</title>
        <authorList>
            <person name="Buettner E."/>
        </authorList>
    </citation>
    <scope>NUCLEOTIDE SEQUENCE</scope>
    <source>
        <strain evidence="1">Babe33</strain>
    </source>
</reference>
<dbReference type="EMBL" id="JANJQO010000995">
    <property type="protein sequence ID" value="KAJ2973307.1"/>
    <property type="molecule type" value="Genomic_DNA"/>
</dbReference>
<evidence type="ECO:0000313" key="1">
    <source>
        <dbReference type="EMBL" id="KAJ2973307.1"/>
    </source>
</evidence>
<keyword evidence="2" id="KW-1185">Reference proteome</keyword>
<dbReference type="Proteomes" id="UP001143910">
    <property type="component" value="Unassembled WGS sequence"/>
</dbReference>
<protein>
    <submittedName>
        <fullName evidence="1">Uncharacterized protein</fullName>
    </submittedName>
</protein>
<name>A0ACC1N323_9HYPO</name>
<gene>
    <name evidence="1" type="ORF">NQ176_g6687</name>
</gene>
<sequence>MSSYDLGQLERYFSLISLHDWKTLIGLDASAFFNQMVKCQLARITYNTISLHYSTDKSGSLQPAVLFDKIVERDRGGYCFELNVFFLHIIRSLGFEAMAVGCRMRDQKSTSHGLDRWRTKSHMAIVVIIHGDRFLVDVGCGIQSPVTPLLLLSGQTETGLTDQELKVEFKKLAPTAMSNPVWIYSTRHGADGLWKEIYAFADAEFLPSDFYVLNYYTLNASPFTRIVIVQRIFFNRASDNNSGSLSLVNNCIMQSIRGVEEVVATLQSENERIEAFKTYFGISLSEEEVAAMEGSAYALPNAS</sequence>